<evidence type="ECO:0000313" key="2">
    <source>
        <dbReference type="Proteomes" id="UP000294886"/>
    </source>
</evidence>
<protein>
    <submittedName>
        <fullName evidence="1">Uncharacterized protein</fullName>
    </submittedName>
</protein>
<dbReference type="AlphaFoldDB" id="A0A4R2K528"/>
<sequence length="46" mass="5538">MRYRYKKDLTGEKLKIKTKESEVGDEIKKIIQPVQQEKKENTKKKT</sequence>
<name>A0A4R2K528_9THEO</name>
<dbReference type="Proteomes" id="UP000294886">
    <property type="component" value="Unassembled WGS sequence"/>
</dbReference>
<organism evidence="1 2">
    <name type="scientific">Caldanaerobacter subterraneus</name>
    <dbReference type="NCBI Taxonomy" id="911092"/>
    <lineage>
        <taxon>Bacteria</taxon>
        <taxon>Bacillati</taxon>
        <taxon>Bacillota</taxon>
        <taxon>Clostridia</taxon>
        <taxon>Thermoanaerobacterales</taxon>
        <taxon>Thermoanaerobacteraceae</taxon>
        <taxon>Caldanaerobacter</taxon>
    </lineage>
</organism>
<dbReference type="RefSeq" id="WP_022587753.1">
    <property type="nucleotide sequence ID" value="NZ_JBFNEK010000119.1"/>
</dbReference>
<comment type="caution">
    <text evidence="1">The sequence shown here is derived from an EMBL/GenBank/DDBJ whole genome shotgun (WGS) entry which is preliminary data.</text>
</comment>
<reference evidence="1 2" key="1">
    <citation type="submission" date="2019-03" db="EMBL/GenBank/DDBJ databases">
        <title>Genomic Encyclopedia of Type Strains, Phase IV (KMG-IV): sequencing the most valuable type-strain genomes for metagenomic binning, comparative biology and taxonomic classification.</title>
        <authorList>
            <person name="Goeker M."/>
        </authorList>
    </citation>
    <scope>NUCLEOTIDE SEQUENCE [LARGE SCALE GENOMIC DNA]</scope>
    <source>
        <strain evidence="1 2">DSM 13054</strain>
    </source>
</reference>
<dbReference type="EMBL" id="SLWU01000002">
    <property type="protein sequence ID" value="TCO68323.1"/>
    <property type="molecule type" value="Genomic_DNA"/>
</dbReference>
<proteinExistence type="predicted"/>
<evidence type="ECO:0000313" key="1">
    <source>
        <dbReference type="EMBL" id="TCO68323.1"/>
    </source>
</evidence>
<accession>A0A4R2K528</accession>
<gene>
    <name evidence="1" type="ORF">EV203_1028</name>
</gene>